<proteinExistence type="predicted"/>
<feature type="compositionally biased region" description="Polar residues" evidence="1">
    <location>
        <begin position="64"/>
        <end position="75"/>
    </location>
</feature>
<evidence type="ECO:0000256" key="1">
    <source>
        <dbReference type="SAM" id="MobiDB-lite"/>
    </source>
</evidence>
<dbReference type="Proteomes" id="UP000492821">
    <property type="component" value="Unassembled WGS sequence"/>
</dbReference>
<reference evidence="3" key="2">
    <citation type="submission" date="2020-10" db="UniProtKB">
        <authorList>
            <consortium name="WormBaseParasite"/>
        </authorList>
    </citation>
    <scope>IDENTIFICATION</scope>
</reference>
<sequence length="96" mass="10966">MHPSGNAVKREKWLQRSPPRPMGVVLARLLPLLTNRVQAQCQQGSDRHPSVGSMEEAAKRLNENQEGSIKTNETTRYTRLDVESHFCQTRNPGMRR</sequence>
<dbReference type="WBParaSite" id="Pan_g17542.t1">
    <property type="protein sequence ID" value="Pan_g17542.t1"/>
    <property type="gene ID" value="Pan_g17542"/>
</dbReference>
<protein>
    <submittedName>
        <fullName evidence="3">Secreted protein</fullName>
    </submittedName>
</protein>
<evidence type="ECO:0000313" key="2">
    <source>
        <dbReference type="Proteomes" id="UP000492821"/>
    </source>
</evidence>
<name>A0A7E4V7J9_PANRE</name>
<reference evidence="2" key="1">
    <citation type="journal article" date="2013" name="Genetics">
        <title>The draft genome and transcriptome of Panagrellus redivivus are shaped by the harsh demands of a free-living lifestyle.</title>
        <authorList>
            <person name="Srinivasan J."/>
            <person name="Dillman A.R."/>
            <person name="Macchietto M.G."/>
            <person name="Heikkinen L."/>
            <person name="Lakso M."/>
            <person name="Fracchia K.M."/>
            <person name="Antoshechkin I."/>
            <person name="Mortazavi A."/>
            <person name="Wong G."/>
            <person name="Sternberg P.W."/>
        </authorList>
    </citation>
    <scope>NUCLEOTIDE SEQUENCE [LARGE SCALE GENOMIC DNA]</scope>
    <source>
        <strain evidence="2">MT8872</strain>
    </source>
</reference>
<keyword evidence="2" id="KW-1185">Reference proteome</keyword>
<feature type="region of interest" description="Disordered" evidence="1">
    <location>
        <begin position="42"/>
        <end position="77"/>
    </location>
</feature>
<accession>A0A7E4V7J9</accession>
<dbReference type="AlphaFoldDB" id="A0A7E4V7J9"/>
<organism evidence="2 3">
    <name type="scientific">Panagrellus redivivus</name>
    <name type="common">Microworm</name>
    <dbReference type="NCBI Taxonomy" id="6233"/>
    <lineage>
        <taxon>Eukaryota</taxon>
        <taxon>Metazoa</taxon>
        <taxon>Ecdysozoa</taxon>
        <taxon>Nematoda</taxon>
        <taxon>Chromadorea</taxon>
        <taxon>Rhabditida</taxon>
        <taxon>Tylenchina</taxon>
        <taxon>Panagrolaimomorpha</taxon>
        <taxon>Panagrolaimoidea</taxon>
        <taxon>Panagrolaimidae</taxon>
        <taxon>Panagrellus</taxon>
    </lineage>
</organism>
<evidence type="ECO:0000313" key="3">
    <source>
        <dbReference type="WBParaSite" id="Pan_g17542.t1"/>
    </source>
</evidence>